<dbReference type="PROSITE" id="PS50885">
    <property type="entry name" value="HAMP"/>
    <property type="match status" value="1"/>
</dbReference>
<feature type="transmembrane region" description="Helical" evidence="14">
    <location>
        <begin position="29"/>
        <end position="50"/>
    </location>
</feature>
<proteinExistence type="predicted"/>
<dbReference type="Gene3D" id="3.30.565.10">
    <property type="entry name" value="Histidine kinase-like ATPase, C-terminal domain"/>
    <property type="match status" value="1"/>
</dbReference>
<dbReference type="Pfam" id="PF02518">
    <property type="entry name" value="HATPase_c"/>
    <property type="match status" value="1"/>
</dbReference>
<evidence type="ECO:0000256" key="3">
    <source>
        <dbReference type="ARBA" id="ARBA00012438"/>
    </source>
</evidence>
<keyword evidence="8" id="KW-0547">Nucleotide-binding</keyword>
<dbReference type="RefSeq" id="WP_072559357.1">
    <property type="nucleotide sequence ID" value="NZ_CP018154.1"/>
</dbReference>
<dbReference type="Pfam" id="PF00512">
    <property type="entry name" value="HisKA"/>
    <property type="match status" value="1"/>
</dbReference>
<evidence type="ECO:0000313" key="19">
    <source>
        <dbReference type="Proteomes" id="UP000242561"/>
    </source>
</evidence>
<reference evidence="18 19" key="1">
    <citation type="submission" date="2016-11" db="EMBL/GenBank/DDBJ databases">
        <title>Sphingorhabdus sp. LPB0140, isolated from marine environment.</title>
        <authorList>
            <person name="Kim E."/>
            <person name="Yi H."/>
        </authorList>
    </citation>
    <scope>NUCLEOTIDE SEQUENCE [LARGE SCALE GENOMIC DNA]</scope>
    <source>
        <strain evidence="18 19">LPB0140</strain>
    </source>
</reference>
<keyword evidence="7 14" id="KW-0812">Transmembrane</keyword>
<evidence type="ECO:0000256" key="8">
    <source>
        <dbReference type="ARBA" id="ARBA00022741"/>
    </source>
</evidence>
<dbReference type="KEGG" id="sphl:LPB140_07785"/>
<dbReference type="InterPro" id="IPR036097">
    <property type="entry name" value="HisK_dim/P_sf"/>
</dbReference>
<name>A0A1L3JC58_9SPHN</name>
<evidence type="ECO:0000256" key="5">
    <source>
        <dbReference type="ARBA" id="ARBA00022553"/>
    </source>
</evidence>
<dbReference type="PIRSF" id="PIRSF037532">
    <property type="entry name" value="STHK_NtrY"/>
    <property type="match status" value="1"/>
</dbReference>
<dbReference type="Gene3D" id="3.30.450.20">
    <property type="entry name" value="PAS domain"/>
    <property type="match status" value="1"/>
</dbReference>
<dbReference type="Gene3D" id="1.10.287.130">
    <property type="match status" value="1"/>
</dbReference>
<organism evidence="18 19">
    <name type="scientific">Sphingorhabdus lutea</name>
    <dbReference type="NCBI Taxonomy" id="1913578"/>
    <lineage>
        <taxon>Bacteria</taxon>
        <taxon>Pseudomonadati</taxon>
        <taxon>Pseudomonadota</taxon>
        <taxon>Alphaproteobacteria</taxon>
        <taxon>Sphingomonadales</taxon>
        <taxon>Sphingomonadaceae</taxon>
        <taxon>Sphingorhabdus</taxon>
    </lineage>
</organism>
<dbReference type="PRINTS" id="PR00344">
    <property type="entry name" value="BCTRLSENSOR"/>
</dbReference>
<dbReference type="InterPro" id="IPR003594">
    <property type="entry name" value="HATPase_dom"/>
</dbReference>
<evidence type="ECO:0000259" key="16">
    <source>
        <dbReference type="PROSITE" id="PS50112"/>
    </source>
</evidence>
<dbReference type="PANTHER" id="PTHR44936:SF10">
    <property type="entry name" value="SENSOR PROTEIN RSTB"/>
    <property type="match status" value="1"/>
</dbReference>
<evidence type="ECO:0000256" key="1">
    <source>
        <dbReference type="ARBA" id="ARBA00000085"/>
    </source>
</evidence>
<feature type="transmembrane region" description="Helical" evidence="14">
    <location>
        <begin position="62"/>
        <end position="83"/>
    </location>
</feature>
<dbReference type="PROSITE" id="PS50112">
    <property type="entry name" value="PAS"/>
    <property type="match status" value="1"/>
</dbReference>
<evidence type="ECO:0000256" key="14">
    <source>
        <dbReference type="SAM" id="Phobius"/>
    </source>
</evidence>
<keyword evidence="9" id="KW-0418">Kinase</keyword>
<dbReference type="CDD" id="cd06225">
    <property type="entry name" value="HAMP"/>
    <property type="match status" value="1"/>
</dbReference>
<feature type="domain" description="PAS" evidence="16">
    <location>
        <begin position="397"/>
        <end position="466"/>
    </location>
</feature>
<dbReference type="SMART" id="SM00388">
    <property type="entry name" value="HisKA"/>
    <property type="match status" value="1"/>
</dbReference>
<dbReference type="PROSITE" id="PS50109">
    <property type="entry name" value="HIS_KIN"/>
    <property type="match status" value="1"/>
</dbReference>
<dbReference type="AlphaFoldDB" id="A0A1L3JC58"/>
<dbReference type="SUPFAM" id="SSF55874">
    <property type="entry name" value="ATPase domain of HSP90 chaperone/DNA topoisomerase II/histidine kinase"/>
    <property type="match status" value="1"/>
</dbReference>
<feature type="domain" description="Histidine kinase" evidence="15">
    <location>
        <begin position="511"/>
        <end position="738"/>
    </location>
</feature>
<evidence type="ECO:0000256" key="13">
    <source>
        <dbReference type="ARBA" id="ARBA00023136"/>
    </source>
</evidence>
<evidence type="ECO:0000256" key="9">
    <source>
        <dbReference type="ARBA" id="ARBA00022777"/>
    </source>
</evidence>
<dbReference type="SUPFAM" id="SSF158472">
    <property type="entry name" value="HAMP domain-like"/>
    <property type="match status" value="1"/>
</dbReference>
<keyword evidence="4" id="KW-1003">Cell membrane</keyword>
<dbReference type="InterPro" id="IPR035965">
    <property type="entry name" value="PAS-like_dom_sf"/>
</dbReference>
<dbReference type="SUPFAM" id="SSF55785">
    <property type="entry name" value="PYP-like sensor domain (PAS domain)"/>
    <property type="match status" value="1"/>
</dbReference>
<dbReference type="EMBL" id="CP018154">
    <property type="protein sequence ID" value="APG62708.1"/>
    <property type="molecule type" value="Genomic_DNA"/>
</dbReference>
<dbReference type="SUPFAM" id="SSF47384">
    <property type="entry name" value="Homodimeric domain of signal transducing histidine kinase"/>
    <property type="match status" value="1"/>
</dbReference>
<dbReference type="Pfam" id="PF00672">
    <property type="entry name" value="HAMP"/>
    <property type="match status" value="1"/>
</dbReference>
<evidence type="ECO:0000256" key="11">
    <source>
        <dbReference type="ARBA" id="ARBA00022989"/>
    </source>
</evidence>
<dbReference type="Proteomes" id="UP000242561">
    <property type="component" value="Chromosome"/>
</dbReference>
<keyword evidence="6" id="KW-0808">Transferase</keyword>
<keyword evidence="5" id="KW-0597">Phosphoprotein</keyword>
<dbReference type="InterPro" id="IPR045671">
    <property type="entry name" value="NtrY-like_N"/>
</dbReference>
<dbReference type="EC" id="2.7.13.3" evidence="3"/>
<dbReference type="InterPro" id="IPR036890">
    <property type="entry name" value="HATPase_C_sf"/>
</dbReference>
<evidence type="ECO:0000256" key="4">
    <source>
        <dbReference type="ARBA" id="ARBA00022475"/>
    </source>
</evidence>
<dbReference type="SMART" id="SM00304">
    <property type="entry name" value="HAMP"/>
    <property type="match status" value="1"/>
</dbReference>
<evidence type="ECO:0000256" key="2">
    <source>
        <dbReference type="ARBA" id="ARBA00004651"/>
    </source>
</evidence>
<dbReference type="InterPro" id="IPR013767">
    <property type="entry name" value="PAS_fold"/>
</dbReference>
<keyword evidence="10" id="KW-0067">ATP-binding</keyword>
<dbReference type="Gene3D" id="6.10.340.10">
    <property type="match status" value="1"/>
</dbReference>
<dbReference type="SMART" id="SM00091">
    <property type="entry name" value="PAS"/>
    <property type="match status" value="1"/>
</dbReference>
<dbReference type="PANTHER" id="PTHR44936">
    <property type="entry name" value="SENSOR PROTEIN CREC"/>
    <property type="match status" value="1"/>
</dbReference>
<dbReference type="InterPro" id="IPR017232">
    <property type="entry name" value="NtrY"/>
</dbReference>
<feature type="domain" description="HAMP" evidence="17">
    <location>
        <begin position="331"/>
        <end position="385"/>
    </location>
</feature>
<dbReference type="SMART" id="SM00387">
    <property type="entry name" value="HATPase_c"/>
    <property type="match status" value="1"/>
</dbReference>
<comment type="subcellular location">
    <subcellularLocation>
        <location evidence="2">Cell membrane</location>
        <topology evidence="2">Multi-pass membrane protein</topology>
    </subcellularLocation>
</comment>
<keyword evidence="11 14" id="KW-1133">Transmembrane helix</keyword>
<dbReference type="InterPro" id="IPR000014">
    <property type="entry name" value="PAS"/>
</dbReference>
<comment type="catalytic activity">
    <reaction evidence="1">
        <text>ATP + protein L-histidine = ADP + protein N-phospho-L-histidine.</text>
        <dbReference type="EC" id="2.7.13.3"/>
    </reaction>
</comment>
<feature type="transmembrane region" description="Helical" evidence="14">
    <location>
        <begin position="104"/>
        <end position="129"/>
    </location>
</feature>
<evidence type="ECO:0000259" key="17">
    <source>
        <dbReference type="PROSITE" id="PS50885"/>
    </source>
</evidence>
<dbReference type="GO" id="GO:0005886">
    <property type="term" value="C:plasma membrane"/>
    <property type="evidence" value="ECO:0007669"/>
    <property type="project" value="UniProtKB-SubCell"/>
</dbReference>
<evidence type="ECO:0000256" key="7">
    <source>
        <dbReference type="ARBA" id="ARBA00022692"/>
    </source>
</evidence>
<keyword evidence="13 14" id="KW-0472">Membrane</keyword>
<dbReference type="InterPro" id="IPR004358">
    <property type="entry name" value="Sig_transdc_His_kin-like_C"/>
</dbReference>
<dbReference type="Pfam" id="PF19312">
    <property type="entry name" value="NtrY_N"/>
    <property type="match status" value="1"/>
</dbReference>
<evidence type="ECO:0000256" key="12">
    <source>
        <dbReference type="ARBA" id="ARBA00023012"/>
    </source>
</evidence>
<evidence type="ECO:0000259" key="15">
    <source>
        <dbReference type="PROSITE" id="PS50109"/>
    </source>
</evidence>
<dbReference type="InterPro" id="IPR003660">
    <property type="entry name" value="HAMP_dom"/>
</dbReference>
<feature type="transmembrane region" description="Helical" evidence="14">
    <location>
        <begin position="309"/>
        <end position="330"/>
    </location>
</feature>
<dbReference type="Pfam" id="PF00989">
    <property type="entry name" value="PAS"/>
    <property type="match status" value="1"/>
</dbReference>
<evidence type="ECO:0000256" key="10">
    <source>
        <dbReference type="ARBA" id="ARBA00022840"/>
    </source>
</evidence>
<dbReference type="CDD" id="cd00082">
    <property type="entry name" value="HisKA"/>
    <property type="match status" value="1"/>
</dbReference>
<keyword evidence="12" id="KW-0902">Two-component regulatory system</keyword>
<keyword evidence="19" id="KW-1185">Reference proteome</keyword>
<sequence>MVDENLNLVGISGGKWLRDVAHSEYKMRLVENITIAILLICAAATFYYLTSQKPSAEPLSPILVASLLVGNLLPATFCIILLGRRLAIRRSAKAGIGSKGQLHIRLVAIFSLLATIPMLLLVIFSSILFQSGVQFWSSSQAKGVLQNASALANGYYEEKIRDVEDETVTMAGDVRFALDRSSPDDPKFLNGYLEQVLNRKLSQSAIITVDSKNVQRTSAFITADNQGKKQWISDDIMKRLRGGERIVVSASSDKIEAVTVLYDEPRSYLYAARSWTVPSFLLGKTADNVLSDYESMVSQSRKLQIQFNIALYIVAILIVGIAIWVALFVADRMVRPVTGLVLAAQKVADGDLSARVETESDRGDEIAVLGQAFNQMTERLEDQTGTLVRANAQLNNRREFIEAILSSVSAAIISLDDKGVIQLSNASADKYLEKGADEIIGAAIHDLSPKLAELFDQKTETAIVREGPEGEEKTLAVRLSFQGNGAVLTFEDISQQLSDQRRAAWSDVARRIAHEIKNPLTPIQLAAERLQRRFGKQLDQNDEGTAIFKQLTETIVRQVGDLRKIVDEFSSFARMPKPIFRDENLHDIVKQAIFMHEVAHPHIKFTFDFNDHHINFTCDRRQLAQAFTNLIKNAVESVDERILRHQQSGEEIGFKGAVHLSIHKYDGRINIIIKDNGIGIDEDSFDSIFEPYVTNRAQGSGLGLAIVKKIIDEHFGDISFNNMVKDGAQLTIKFDLVKPDNIIFSDAQDKEARGK</sequence>
<dbReference type="InterPro" id="IPR003661">
    <property type="entry name" value="HisK_dim/P_dom"/>
</dbReference>
<protein>
    <recommendedName>
        <fullName evidence="3">histidine kinase</fullName>
        <ecNumber evidence="3">2.7.13.3</ecNumber>
    </recommendedName>
</protein>
<dbReference type="InterPro" id="IPR005467">
    <property type="entry name" value="His_kinase_dom"/>
</dbReference>
<accession>A0A1L3JC58</accession>
<evidence type="ECO:0000256" key="6">
    <source>
        <dbReference type="ARBA" id="ARBA00022679"/>
    </source>
</evidence>
<dbReference type="InterPro" id="IPR050980">
    <property type="entry name" value="2C_sensor_his_kinase"/>
</dbReference>
<dbReference type="STRING" id="1913578.LPB140_07785"/>
<dbReference type="GO" id="GO:0006355">
    <property type="term" value="P:regulation of DNA-templated transcription"/>
    <property type="evidence" value="ECO:0007669"/>
    <property type="project" value="InterPro"/>
</dbReference>
<gene>
    <name evidence="18" type="ORF">LPB140_07785</name>
</gene>
<dbReference type="GO" id="GO:0005524">
    <property type="term" value="F:ATP binding"/>
    <property type="evidence" value="ECO:0007669"/>
    <property type="project" value="UniProtKB-KW"/>
</dbReference>
<dbReference type="GO" id="GO:0000155">
    <property type="term" value="F:phosphorelay sensor kinase activity"/>
    <property type="evidence" value="ECO:0007669"/>
    <property type="project" value="InterPro"/>
</dbReference>
<evidence type="ECO:0000313" key="18">
    <source>
        <dbReference type="EMBL" id="APG62708.1"/>
    </source>
</evidence>